<reference evidence="3" key="2">
    <citation type="journal article" date="2018" name="BMC Genomics">
        <title>A manually annotated Actinidia chinensis var. chinensis (kiwifruit) genome highlights the challenges associated with draft genomes and gene prediction in plants.</title>
        <authorList>
            <person name="Pilkington S.M."/>
            <person name="Crowhurst R."/>
            <person name="Hilario E."/>
            <person name="Nardozza S."/>
            <person name="Fraser L."/>
            <person name="Peng Y."/>
            <person name="Gunaseelan K."/>
            <person name="Simpson R."/>
            <person name="Tahir J."/>
            <person name="Deroles S.C."/>
            <person name="Templeton K."/>
            <person name="Luo Z."/>
            <person name="Davy M."/>
            <person name="Cheng C."/>
            <person name="McNeilage M."/>
            <person name="Scaglione D."/>
            <person name="Liu Y."/>
            <person name="Zhang Q."/>
            <person name="Datson P."/>
            <person name="De Silva N."/>
            <person name="Gardiner S.E."/>
            <person name="Bassett H."/>
            <person name="Chagne D."/>
            <person name="McCallum J."/>
            <person name="Dzierzon H."/>
            <person name="Deng C."/>
            <person name="Wang Y.Y."/>
            <person name="Barron L."/>
            <person name="Manako K."/>
            <person name="Bowen J."/>
            <person name="Foster T.M."/>
            <person name="Erridge Z.A."/>
            <person name="Tiffin H."/>
            <person name="Waite C.N."/>
            <person name="Davies K.M."/>
            <person name="Grierson E.P."/>
            <person name="Laing W.A."/>
            <person name="Kirk R."/>
            <person name="Chen X."/>
            <person name="Wood M."/>
            <person name="Montefiori M."/>
            <person name="Brummell D.A."/>
            <person name="Schwinn K.E."/>
            <person name="Catanach A."/>
            <person name="Fullerton C."/>
            <person name="Li D."/>
            <person name="Meiyalaghan S."/>
            <person name="Nieuwenhuizen N."/>
            <person name="Read N."/>
            <person name="Prakash R."/>
            <person name="Hunter D."/>
            <person name="Zhang H."/>
            <person name="McKenzie M."/>
            <person name="Knabel M."/>
            <person name="Harris A."/>
            <person name="Allan A.C."/>
            <person name="Gleave A."/>
            <person name="Chen A."/>
            <person name="Janssen B.J."/>
            <person name="Plunkett B."/>
            <person name="Ampomah-Dwamena C."/>
            <person name="Voogd C."/>
            <person name="Leif D."/>
            <person name="Lafferty D."/>
            <person name="Souleyre E.J.F."/>
            <person name="Varkonyi-Gasic E."/>
            <person name="Gambi F."/>
            <person name="Hanley J."/>
            <person name="Yao J.L."/>
            <person name="Cheung J."/>
            <person name="David K.M."/>
            <person name="Warren B."/>
            <person name="Marsh K."/>
            <person name="Snowden K.C."/>
            <person name="Lin-Wang K."/>
            <person name="Brian L."/>
            <person name="Martinez-Sanchez M."/>
            <person name="Wang M."/>
            <person name="Ileperuma N."/>
            <person name="Macnee N."/>
            <person name="Campin R."/>
            <person name="McAtee P."/>
            <person name="Drummond R.S.M."/>
            <person name="Espley R.V."/>
            <person name="Ireland H.S."/>
            <person name="Wu R."/>
            <person name="Atkinson R.G."/>
            <person name="Karunairetnam S."/>
            <person name="Bulley S."/>
            <person name="Chunkath S."/>
            <person name="Hanley Z."/>
            <person name="Storey R."/>
            <person name="Thrimawithana A.H."/>
            <person name="Thomson S."/>
            <person name="David C."/>
            <person name="Testolin R."/>
            <person name="Huang H."/>
            <person name="Hellens R.P."/>
            <person name="Schaffer R.J."/>
        </authorList>
    </citation>
    <scope>NUCLEOTIDE SEQUENCE [LARGE SCALE GENOMIC DNA]</scope>
    <source>
        <strain evidence="3">cv. Red5</strain>
    </source>
</reference>
<keyword evidence="2" id="KW-0238">DNA-binding</keyword>
<evidence type="ECO:0000256" key="1">
    <source>
        <dbReference type="SAM" id="MobiDB-lite"/>
    </source>
</evidence>
<feature type="compositionally biased region" description="Polar residues" evidence="1">
    <location>
        <begin position="298"/>
        <end position="318"/>
    </location>
</feature>
<gene>
    <name evidence="2" type="ORF">CEY00_Acc18662</name>
</gene>
<dbReference type="EMBL" id="NKQK01000016">
    <property type="protein sequence ID" value="PSS08341.1"/>
    <property type="molecule type" value="Genomic_DNA"/>
</dbReference>
<protein>
    <submittedName>
        <fullName evidence="2">DNA-binding protein</fullName>
    </submittedName>
</protein>
<dbReference type="InParanoid" id="A0A2R6QI94"/>
<dbReference type="Proteomes" id="UP000241394">
    <property type="component" value="Chromosome LG16"/>
</dbReference>
<feature type="region of interest" description="Disordered" evidence="1">
    <location>
        <begin position="342"/>
        <end position="431"/>
    </location>
</feature>
<feature type="compositionally biased region" description="Acidic residues" evidence="1">
    <location>
        <begin position="247"/>
        <end position="265"/>
    </location>
</feature>
<evidence type="ECO:0000313" key="3">
    <source>
        <dbReference type="Proteomes" id="UP000241394"/>
    </source>
</evidence>
<feature type="compositionally biased region" description="Polar residues" evidence="1">
    <location>
        <begin position="355"/>
        <end position="365"/>
    </location>
</feature>
<sequence length="431" mass="48142">MARGGKKEAEKAVAEANPEAEERKRLNKLAFSKGILSEAPAKPFSVLSPSKTVTKHHGTDILRKSHRKNRFLFSFPGLLAPVSCGKVGDLKDLGTKNPILYLDFPQGQMKLFGTIFYPKNKYLTLQFSRGGKNVVCEDYFDTMIIFSDAWWIGRKDENPEETRLEFPRELYEAHHSEYDFKGGAGAASEMKQGVNKSGLKYVEQESPKTDLEDDSSDGQNNLLDLPQVTPVRHSERTAGKRFNFAEEASEDDFVASDVDTSEGDDKEGGLEELTRDYVRGETENSCPVVFNIDNNDAALSTRPSRQDQQPATSVTNQKELSHCNHISLVQTTISTLFKKMEEKKAPRNLRKSPPSKASSENLQHASSEKKTTKVKVLLQDEGPSKNRKVIEDIKAGSENVADKHHEVEEDDIEEYSSTSKDSDGSDEDWSG</sequence>
<evidence type="ECO:0000313" key="2">
    <source>
        <dbReference type="EMBL" id="PSS08341.1"/>
    </source>
</evidence>
<feature type="region of interest" description="Disordered" evidence="1">
    <location>
        <begin position="1"/>
        <end position="20"/>
    </location>
</feature>
<feature type="region of interest" description="Disordered" evidence="1">
    <location>
        <begin position="203"/>
        <end position="273"/>
    </location>
</feature>
<dbReference type="GO" id="GO:0003677">
    <property type="term" value="F:DNA binding"/>
    <property type="evidence" value="ECO:0007669"/>
    <property type="project" value="UniProtKB-KW"/>
</dbReference>
<dbReference type="PANTHER" id="PTHR35698">
    <property type="entry name" value="DNA-BINDING PROTEIN RHL1"/>
    <property type="match status" value="1"/>
</dbReference>
<name>A0A2R6QI94_ACTCC</name>
<dbReference type="GO" id="GO:0042023">
    <property type="term" value="P:DNA endoreduplication"/>
    <property type="evidence" value="ECO:0007669"/>
    <property type="project" value="InterPro"/>
</dbReference>
<dbReference type="Gramene" id="PSS08341">
    <property type="protein sequence ID" value="PSS08341"/>
    <property type="gene ID" value="CEY00_Acc18662"/>
</dbReference>
<proteinExistence type="predicted"/>
<feature type="compositionally biased region" description="Basic and acidic residues" evidence="1">
    <location>
        <begin position="1"/>
        <end position="13"/>
    </location>
</feature>
<dbReference type="OMA" id="ENPEEAC"/>
<keyword evidence="3" id="KW-1185">Reference proteome</keyword>
<feature type="region of interest" description="Disordered" evidence="1">
    <location>
        <begin position="298"/>
        <end position="319"/>
    </location>
</feature>
<feature type="compositionally biased region" description="Basic and acidic residues" evidence="1">
    <location>
        <begin position="382"/>
        <end position="407"/>
    </location>
</feature>
<comment type="caution">
    <text evidence="2">The sequence shown here is derived from an EMBL/GenBank/DDBJ whole genome shotgun (WGS) entry which is preliminary data.</text>
</comment>
<organism evidence="2 3">
    <name type="scientific">Actinidia chinensis var. chinensis</name>
    <name type="common">Chinese soft-hair kiwi</name>
    <dbReference type="NCBI Taxonomy" id="1590841"/>
    <lineage>
        <taxon>Eukaryota</taxon>
        <taxon>Viridiplantae</taxon>
        <taxon>Streptophyta</taxon>
        <taxon>Embryophyta</taxon>
        <taxon>Tracheophyta</taxon>
        <taxon>Spermatophyta</taxon>
        <taxon>Magnoliopsida</taxon>
        <taxon>eudicotyledons</taxon>
        <taxon>Gunneridae</taxon>
        <taxon>Pentapetalae</taxon>
        <taxon>asterids</taxon>
        <taxon>Ericales</taxon>
        <taxon>Actinidiaceae</taxon>
        <taxon>Actinidia</taxon>
    </lineage>
</organism>
<dbReference type="InterPro" id="IPR038859">
    <property type="entry name" value="RHL1"/>
</dbReference>
<dbReference type="PANTHER" id="PTHR35698:SF2">
    <property type="entry name" value="DNA-BINDING PROTEIN RHL1"/>
    <property type="match status" value="1"/>
</dbReference>
<accession>A0A2R6QI94</accession>
<dbReference type="AlphaFoldDB" id="A0A2R6QI94"/>
<dbReference type="OrthoDB" id="568248at2759"/>
<dbReference type="FunCoup" id="A0A2R6QI94">
    <property type="interactions" value="2967"/>
</dbReference>
<reference evidence="2 3" key="1">
    <citation type="submission" date="2017-07" db="EMBL/GenBank/DDBJ databases">
        <title>An improved, manually edited Actinidia chinensis var. chinensis (kiwifruit) genome highlights the challenges associated with draft genomes and gene prediction in plants.</title>
        <authorList>
            <person name="Pilkington S."/>
            <person name="Crowhurst R."/>
            <person name="Hilario E."/>
            <person name="Nardozza S."/>
            <person name="Fraser L."/>
            <person name="Peng Y."/>
            <person name="Gunaseelan K."/>
            <person name="Simpson R."/>
            <person name="Tahir J."/>
            <person name="Deroles S."/>
            <person name="Templeton K."/>
            <person name="Luo Z."/>
            <person name="Davy M."/>
            <person name="Cheng C."/>
            <person name="Mcneilage M."/>
            <person name="Scaglione D."/>
            <person name="Liu Y."/>
            <person name="Zhang Q."/>
            <person name="Datson P."/>
            <person name="De Silva N."/>
            <person name="Gardiner S."/>
            <person name="Bassett H."/>
            <person name="Chagne D."/>
            <person name="Mccallum J."/>
            <person name="Dzierzon H."/>
            <person name="Deng C."/>
            <person name="Wang Y.-Y."/>
            <person name="Barron N."/>
            <person name="Manako K."/>
            <person name="Bowen J."/>
            <person name="Foster T."/>
            <person name="Erridge Z."/>
            <person name="Tiffin H."/>
            <person name="Waite C."/>
            <person name="Davies K."/>
            <person name="Grierson E."/>
            <person name="Laing W."/>
            <person name="Kirk R."/>
            <person name="Chen X."/>
            <person name="Wood M."/>
            <person name="Montefiori M."/>
            <person name="Brummell D."/>
            <person name="Schwinn K."/>
            <person name="Catanach A."/>
            <person name="Fullerton C."/>
            <person name="Li D."/>
            <person name="Meiyalaghan S."/>
            <person name="Nieuwenhuizen N."/>
            <person name="Read N."/>
            <person name="Prakash R."/>
            <person name="Hunter D."/>
            <person name="Zhang H."/>
            <person name="Mckenzie M."/>
            <person name="Knabel M."/>
            <person name="Harris A."/>
            <person name="Allan A."/>
            <person name="Chen A."/>
            <person name="Janssen B."/>
            <person name="Plunkett B."/>
            <person name="Dwamena C."/>
            <person name="Voogd C."/>
            <person name="Leif D."/>
            <person name="Lafferty D."/>
            <person name="Souleyre E."/>
            <person name="Varkonyi-Gasic E."/>
            <person name="Gambi F."/>
            <person name="Hanley J."/>
            <person name="Yao J.-L."/>
            <person name="Cheung J."/>
            <person name="David K."/>
            <person name="Warren B."/>
            <person name="Marsh K."/>
            <person name="Snowden K."/>
            <person name="Lin-Wang K."/>
            <person name="Brian L."/>
            <person name="Martinez-Sanchez M."/>
            <person name="Wang M."/>
            <person name="Ileperuma N."/>
            <person name="Macnee N."/>
            <person name="Campin R."/>
            <person name="Mcatee P."/>
            <person name="Drummond R."/>
            <person name="Espley R."/>
            <person name="Ireland H."/>
            <person name="Wu R."/>
            <person name="Atkinson R."/>
            <person name="Karunairetnam S."/>
            <person name="Bulley S."/>
            <person name="Chunkath S."/>
            <person name="Hanley Z."/>
            <person name="Storey R."/>
            <person name="Thrimawithana A."/>
            <person name="Thomson S."/>
            <person name="David C."/>
            <person name="Testolin R."/>
        </authorList>
    </citation>
    <scope>NUCLEOTIDE SEQUENCE [LARGE SCALE GENOMIC DNA]</scope>
    <source>
        <strain evidence="3">cv. Red5</strain>
        <tissue evidence="2">Young leaf</tissue>
    </source>
</reference>
<dbReference type="STRING" id="1590841.A0A2R6QI94"/>